<dbReference type="EMBL" id="PYNS01000014">
    <property type="protein sequence ID" value="PSV10081.1"/>
    <property type="molecule type" value="Genomic_DNA"/>
</dbReference>
<keyword evidence="1" id="KW-0812">Transmembrane</keyword>
<comment type="caution">
    <text evidence="2">The sequence shown here is derived from an EMBL/GenBank/DDBJ whole genome shotgun (WGS) entry which is preliminary data.</text>
</comment>
<dbReference type="GeneID" id="99743092"/>
<keyword evidence="1" id="KW-1133">Transmembrane helix</keyword>
<reference evidence="2 3" key="1">
    <citation type="submission" date="2018-03" db="EMBL/GenBank/DDBJ databases">
        <title>Whole genome sequencing of Histamine producing bacteria.</title>
        <authorList>
            <person name="Butler K."/>
        </authorList>
    </citation>
    <scope>NUCLEOTIDE SEQUENCE [LARGE SCALE GENOMIC DNA]</scope>
    <source>
        <strain evidence="2 3">Res.4.1</strain>
    </source>
</reference>
<accession>A0A2T3KTV7</accession>
<evidence type="ECO:0000256" key="1">
    <source>
        <dbReference type="SAM" id="Phobius"/>
    </source>
</evidence>
<dbReference type="Proteomes" id="UP000240530">
    <property type="component" value="Unassembled WGS sequence"/>
</dbReference>
<gene>
    <name evidence="2" type="ORF">C0W93_13085</name>
</gene>
<protein>
    <submittedName>
        <fullName evidence="2">Uncharacterized protein</fullName>
    </submittedName>
</protein>
<organism evidence="2 3">
    <name type="scientific">Photobacterium leiognathi subsp. mandapamensis</name>
    <name type="common">Photobacterium mandapamensis</name>
    <dbReference type="NCBI Taxonomy" id="48408"/>
    <lineage>
        <taxon>Bacteria</taxon>
        <taxon>Pseudomonadati</taxon>
        <taxon>Pseudomonadota</taxon>
        <taxon>Gammaproteobacteria</taxon>
        <taxon>Vibrionales</taxon>
        <taxon>Vibrionaceae</taxon>
        <taxon>Photobacterium</taxon>
    </lineage>
</organism>
<name>A0A2T3KTV7_PHOLD</name>
<evidence type="ECO:0000313" key="2">
    <source>
        <dbReference type="EMBL" id="PSV10081.1"/>
    </source>
</evidence>
<dbReference type="AlphaFoldDB" id="A0A2T3KTV7"/>
<sequence length="91" mass="10016">MSPAKIYLRDLIGLAVVGMFILTALGVIFSIVGVVHYLTNANHLVAQDIQLAITHLVFIVPALLLGYAISRPQWIAATKQYRIEKARKESA</sequence>
<dbReference type="RefSeq" id="WP_008989192.1">
    <property type="nucleotide sequence ID" value="NZ_CP131573.1"/>
</dbReference>
<keyword evidence="1" id="KW-0472">Membrane</keyword>
<evidence type="ECO:0000313" key="3">
    <source>
        <dbReference type="Proteomes" id="UP000240530"/>
    </source>
</evidence>
<proteinExistence type="predicted"/>
<feature type="transmembrane region" description="Helical" evidence="1">
    <location>
        <begin position="12"/>
        <end position="37"/>
    </location>
</feature>
<feature type="transmembrane region" description="Helical" evidence="1">
    <location>
        <begin position="49"/>
        <end position="69"/>
    </location>
</feature>